<sequence>MTDDQQKLKMALAVEEEEEVKSSDQMEEDIQTPVSLSNDVSTTSLGGRVRKTTQMFTFTQVKSDEADEFLPPVGKGSKVRDMEFVRSNVEALGKKHLEMIKQLYSIMFGRRFKQKNVKVIKEHILDFSGIVEQDEKSREQLVAKMCKWKLIFVHQVMDFLAIDRSKKSFDEKGKPLNKEGLLERLVDWLYNPQETQLGEKKAMIAAKKAKQKANKRAKTTKKSESELPKKKRRTIKRKGVVEEENQDENDDESMEAESSSDIEQSKRTIMKKKTFARQPKKSRIVESDNDDDERENEMICSAEKDKLQSGADKPANEVNGANNEETKCKGEILDADVCNKVRGIIANGNAEELTVKKIIRQLSADLGRDMSGQKKAIKEFITTDLMEI</sequence>
<feature type="compositionally biased region" description="Basic residues" evidence="5">
    <location>
        <begin position="268"/>
        <end position="282"/>
    </location>
</feature>
<evidence type="ECO:0000313" key="8">
    <source>
        <dbReference type="EMBL" id="CAH0514081.1"/>
    </source>
</evidence>
<keyword evidence="4" id="KW-0539">Nucleus</keyword>
<dbReference type="Proteomes" id="UP001158986">
    <property type="component" value="Unassembled WGS sequence"/>
</dbReference>
<dbReference type="GO" id="GO:0042393">
    <property type="term" value="F:histone binding"/>
    <property type="evidence" value="ECO:0007669"/>
    <property type="project" value="TreeGrafter"/>
</dbReference>
<dbReference type="GO" id="GO:0003677">
    <property type="term" value="F:DNA binding"/>
    <property type="evidence" value="ECO:0007669"/>
    <property type="project" value="UniProtKB-KW"/>
</dbReference>
<name>A0AAU9L4S7_9STRA</name>
<evidence type="ECO:0000256" key="1">
    <source>
        <dbReference type="ARBA" id="ARBA00004123"/>
    </source>
</evidence>
<protein>
    <recommendedName>
        <fullName evidence="6">DEK-C domain-containing protein</fullName>
    </recommendedName>
</protein>
<proteinExistence type="predicted"/>
<dbReference type="PROSITE" id="PS51998">
    <property type="entry name" value="DEK_C"/>
    <property type="match status" value="1"/>
</dbReference>
<dbReference type="GO" id="GO:0005634">
    <property type="term" value="C:nucleus"/>
    <property type="evidence" value="ECO:0007669"/>
    <property type="project" value="UniProtKB-SubCell"/>
</dbReference>
<accession>A0AAU9L4S7</accession>
<dbReference type="Pfam" id="PF08766">
    <property type="entry name" value="DEK_C"/>
    <property type="match status" value="1"/>
</dbReference>
<reference evidence="7 9" key="1">
    <citation type="submission" date="2021-11" db="EMBL/GenBank/DDBJ databases">
        <authorList>
            <person name="Islam A."/>
            <person name="Islam S."/>
            <person name="Flora M.S."/>
            <person name="Rahman M."/>
            <person name="Ziaur R.M."/>
            <person name="Epstein J.H."/>
            <person name="Hassan M."/>
            <person name="Klassen M."/>
            <person name="Woodard K."/>
            <person name="Webb A."/>
            <person name="Webby R.J."/>
            <person name="El Zowalaty M.E."/>
        </authorList>
    </citation>
    <scope>NUCLEOTIDE SEQUENCE</scope>
    <source>
        <strain evidence="8">Pbs1</strain>
        <strain evidence="7">Pbs3</strain>
    </source>
</reference>
<dbReference type="GO" id="GO:0006325">
    <property type="term" value="P:chromatin organization"/>
    <property type="evidence" value="ECO:0007669"/>
    <property type="project" value="UniProtKB-KW"/>
</dbReference>
<evidence type="ECO:0000313" key="10">
    <source>
        <dbReference type="Proteomes" id="UP001160483"/>
    </source>
</evidence>
<feature type="compositionally biased region" description="Acidic residues" evidence="5">
    <location>
        <begin position="16"/>
        <end position="30"/>
    </location>
</feature>
<feature type="compositionally biased region" description="Polar residues" evidence="5">
    <location>
        <begin position="32"/>
        <end position="41"/>
    </location>
</feature>
<feature type="region of interest" description="Disordered" evidence="5">
    <location>
        <begin position="203"/>
        <end position="295"/>
    </location>
</feature>
<feature type="compositionally biased region" description="Basic residues" evidence="5">
    <location>
        <begin position="207"/>
        <end position="220"/>
    </location>
</feature>
<evidence type="ECO:0000256" key="5">
    <source>
        <dbReference type="SAM" id="MobiDB-lite"/>
    </source>
</evidence>
<comment type="subcellular location">
    <subcellularLocation>
        <location evidence="1">Nucleus</location>
    </subcellularLocation>
</comment>
<comment type="caution">
    <text evidence="7">The sequence shown here is derived from an EMBL/GenBank/DDBJ whole genome shotgun (WGS) entry which is preliminary data.</text>
</comment>
<dbReference type="PANTHER" id="PTHR13468">
    <property type="entry name" value="DEK PROTEIN"/>
    <property type="match status" value="1"/>
</dbReference>
<evidence type="ECO:0000256" key="4">
    <source>
        <dbReference type="ARBA" id="ARBA00023242"/>
    </source>
</evidence>
<evidence type="ECO:0000313" key="7">
    <source>
        <dbReference type="EMBL" id="CAH0480445.1"/>
    </source>
</evidence>
<dbReference type="SUPFAM" id="SSF109715">
    <property type="entry name" value="DEK C-terminal domain"/>
    <property type="match status" value="1"/>
</dbReference>
<dbReference type="AlphaFoldDB" id="A0AAU9L4S7"/>
<keyword evidence="3" id="KW-0238">DNA-binding</keyword>
<dbReference type="EMBL" id="CAKLCB010000051">
    <property type="protein sequence ID" value="CAH0514081.1"/>
    <property type="molecule type" value="Genomic_DNA"/>
</dbReference>
<feature type="compositionally biased region" description="Acidic residues" evidence="5">
    <location>
        <begin position="242"/>
        <end position="260"/>
    </location>
</feature>
<evidence type="ECO:0000256" key="3">
    <source>
        <dbReference type="ARBA" id="ARBA00023125"/>
    </source>
</evidence>
<dbReference type="GO" id="GO:2000779">
    <property type="term" value="P:regulation of double-strand break repair"/>
    <property type="evidence" value="ECO:0007669"/>
    <property type="project" value="TreeGrafter"/>
</dbReference>
<feature type="compositionally biased region" description="Basic residues" evidence="5">
    <location>
        <begin position="229"/>
        <end position="238"/>
    </location>
</feature>
<dbReference type="EMBL" id="CAKKTJ010000324">
    <property type="protein sequence ID" value="CAH0480445.1"/>
    <property type="molecule type" value="Genomic_DNA"/>
</dbReference>
<dbReference type="Gene3D" id="1.10.10.60">
    <property type="entry name" value="Homeodomain-like"/>
    <property type="match status" value="1"/>
</dbReference>
<dbReference type="InterPro" id="IPR044198">
    <property type="entry name" value="DEK"/>
</dbReference>
<evidence type="ECO:0000256" key="2">
    <source>
        <dbReference type="ARBA" id="ARBA00022853"/>
    </source>
</evidence>
<keyword evidence="9" id="KW-1185">Reference proteome</keyword>
<dbReference type="InterPro" id="IPR014876">
    <property type="entry name" value="DEK_C"/>
</dbReference>
<dbReference type="Proteomes" id="UP001160483">
    <property type="component" value="Unassembled WGS sequence"/>
</dbReference>
<evidence type="ECO:0000313" key="9">
    <source>
        <dbReference type="Proteomes" id="UP001158986"/>
    </source>
</evidence>
<organism evidence="7 10">
    <name type="scientific">Peronospora belbahrii</name>
    <dbReference type="NCBI Taxonomy" id="622444"/>
    <lineage>
        <taxon>Eukaryota</taxon>
        <taxon>Sar</taxon>
        <taxon>Stramenopiles</taxon>
        <taxon>Oomycota</taxon>
        <taxon>Peronosporomycetes</taxon>
        <taxon>Peronosporales</taxon>
        <taxon>Peronosporaceae</taxon>
        <taxon>Peronospora</taxon>
    </lineage>
</organism>
<evidence type="ECO:0000259" key="6">
    <source>
        <dbReference type="PROSITE" id="PS51998"/>
    </source>
</evidence>
<keyword evidence="2" id="KW-0156">Chromatin regulator</keyword>
<feature type="domain" description="DEK-C" evidence="6">
    <location>
        <begin position="331"/>
        <end position="386"/>
    </location>
</feature>
<feature type="region of interest" description="Disordered" evidence="5">
    <location>
        <begin position="16"/>
        <end position="41"/>
    </location>
</feature>
<dbReference type="PANTHER" id="PTHR13468:SF1">
    <property type="entry name" value="PROTEIN DEK"/>
    <property type="match status" value="1"/>
</dbReference>
<gene>
    <name evidence="8" type="ORF">PBS001_LOCUS857</name>
    <name evidence="7" type="ORF">PBS003_LOCUS7068</name>
</gene>